<dbReference type="EnsemblPlants" id="evm.model.09.1360">
    <property type="protein sequence ID" value="cds.evm.model.09.1360"/>
    <property type="gene ID" value="evm.TU.09.1360"/>
</dbReference>
<dbReference type="Gramene" id="evm.model.09.1360">
    <property type="protein sequence ID" value="cds.evm.model.09.1360"/>
    <property type="gene ID" value="evm.TU.09.1360"/>
</dbReference>
<reference evidence="1" key="2">
    <citation type="submission" date="2021-03" db="UniProtKB">
        <authorList>
            <consortium name="EnsemblPlants"/>
        </authorList>
    </citation>
    <scope>IDENTIFICATION</scope>
</reference>
<evidence type="ECO:0000313" key="1">
    <source>
        <dbReference type="EnsemblPlants" id="cds.evm.model.09.1360"/>
    </source>
</evidence>
<evidence type="ECO:0000313" key="2">
    <source>
        <dbReference type="Proteomes" id="UP000596661"/>
    </source>
</evidence>
<name>A0A803QE71_CANSA</name>
<organism evidence="1 2">
    <name type="scientific">Cannabis sativa</name>
    <name type="common">Hemp</name>
    <name type="synonym">Marijuana</name>
    <dbReference type="NCBI Taxonomy" id="3483"/>
    <lineage>
        <taxon>Eukaryota</taxon>
        <taxon>Viridiplantae</taxon>
        <taxon>Streptophyta</taxon>
        <taxon>Embryophyta</taxon>
        <taxon>Tracheophyta</taxon>
        <taxon>Spermatophyta</taxon>
        <taxon>Magnoliopsida</taxon>
        <taxon>eudicotyledons</taxon>
        <taxon>Gunneridae</taxon>
        <taxon>Pentapetalae</taxon>
        <taxon>rosids</taxon>
        <taxon>fabids</taxon>
        <taxon>Rosales</taxon>
        <taxon>Cannabaceae</taxon>
        <taxon>Cannabis</taxon>
    </lineage>
</organism>
<protein>
    <submittedName>
        <fullName evidence="1">Uncharacterized protein</fullName>
    </submittedName>
</protein>
<keyword evidence="2" id="KW-1185">Reference proteome</keyword>
<sequence>MLTGEHASISGYCVFLGKSLTSWKSKKQHTVSRSSVEAEYRAMANAASELTWLHSILHNFGIQNRIPSTLFCDNNAAIQILENLVYHERTKHVKSTVTSSEKRSPMAPSK</sequence>
<dbReference type="OMA" id="KLTIFCD"/>
<dbReference type="CDD" id="cd09272">
    <property type="entry name" value="RNase_HI_RT_Ty1"/>
    <property type="match status" value="1"/>
</dbReference>
<reference evidence="1" key="1">
    <citation type="submission" date="2018-11" db="EMBL/GenBank/DDBJ databases">
        <authorList>
            <person name="Grassa J C."/>
        </authorList>
    </citation>
    <scope>NUCLEOTIDE SEQUENCE [LARGE SCALE GENOMIC DNA]</scope>
</reference>
<accession>A0A803QE71</accession>
<dbReference type="PANTHER" id="PTHR11439">
    <property type="entry name" value="GAG-POL-RELATED RETROTRANSPOSON"/>
    <property type="match status" value="1"/>
</dbReference>
<dbReference type="EMBL" id="UZAU01000768">
    <property type="status" value="NOT_ANNOTATED_CDS"/>
    <property type="molecule type" value="Genomic_DNA"/>
</dbReference>
<dbReference type="PANTHER" id="PTHR11439:SF470">
    <property type="entry name" value="CYSTEINE-RICH RLK (RECEPTOR-LIKE PROTEIN KINASE) 8"/>
    <property type="match status" value="1"/>
</dbReference>
<dbReference type="AlphaFoldDB" id="A0A803QE71"/>
<proteinExistence type="predicted"/>
<dbReference type="Proteomes" id="UP000596661">
    <property type="component" value="Chromosome 9"/>
</dbReference>